<reference evidence="1 2" key="1">
    <citation type="journal article" date="2013" name="Proc. Natl. Acad. Sci. U.S.A.">
        <title>Genome of an arbuscular mycorrhizal fungus provides insight into the oldest plant symbiosis.</title>
        <authorList>
            <person name="Tisserant E."/>
            <person name="Malbreil M."/>
            <person name="Kuo A."/>
            <person name="Kohler A."/>
            <person name="Symeonidi A."/>
            <person name="Balestrini R."/>
            <person name="Charron P."/>
            <person name="Duensing N."/>
            <person name="Frei Dit Frey N."/>
            <person name="Gianinazzi-Pearson V."/>
            <person name="Gilbert L.B."/>
            <person name="Handa Y."/>
            <person name="Herr J.R."/>
            <person name="Hijri M."/>
            <person name="Koul R."/>
            <person name="Kawaguchi M."/>
            <person name="Krajinski F."/>
            <person name="Lammers P.J."/>
            <person name="Masclaux F.G."/>
            <person name="Murat C."/>
            <person name="Morin E."/>
            <person name="Ndikumana S."/>
            <person name="Pagni M."/>
            <person name="Petitpierre D."/>
            <person name="Requena N."/>
            <person name="Rosikiewicz P."/>
            <person name="Riley R."/>
            <person name="Saito K."/>
            <person name="San Clemente H."/>
            <person name="Shapiro H."/>
            <person name="van Tuinen D."/>
            <person name="Becard G."/>
            <person name="Bonfante P."/>
            <person name="Paszkowski U."/>
            <person name="Shachar-Hill Y.Y."/>
            <person name="Tuskan G.A."/>
            <person name="Young P.W."/>
            <person name="Sanders I.R."/>
            <person name="Henrissat B."/>
            <person name="Rensing S.A."/>
            <person name="Grigoriev I.V."/>
            <person name="Corradi N."/>
            <person name="Roux C."/>
            <person name="Martin F."/>
        </authorList>
    </citation>
    <scope>NUCLEOTIDE SEQUENCE [LARGE SCALE GENOMIC DNA]</scope>
    <source>
        <strain evidence="1 2">DAOM 197198</strain>
    </source>
</reference>
<dbReference type="Proteomes" id="UP000018888">
    <property type="component" value="Unassembled WGS sequence"/>
</dbReference>
<dbReference type="SUPFAM" id="SSF56112">
    <property type="entry name" value="Protein kinase-like (PK-like)"/>
    <property type="match status" value="1"/>
</dbReference>
<evidence type="ECO:0000313" key="2">
    <source>
        <dbReference type="Proteomes" id="UP000018888"/>
    </source>
</evidence>
<keyword evidence="2" id="KW-1185">Reference proteome</keyword>
<evidence type="ECO:0008006" key="3">
    <source>
        <dbReference type="Google" id="ProtNLM"/>
    </source>
</evidence>
<protein>
    <recommendedName>
        <fullName evidence="3">Protein kinase domain-containing protein</fullName>
    </recommendedName>
</protein>
<dbReference type="VEuPathDB" id="FungiDB:RhiirFUN_003813"/>
<dbReference type="Gene3D" id="1.10.510.10">
    <property type="entry name" value="Transferase(Phosphotransferase) domain 1"/>
    <property type="match status" value="1"/>
</dbReference>
<organism evidence="1 2">
    <name type="scientific">Rhizophagus irregularis (strain DAOM 181602 / DAOM 197198 / MUCL 43194)</name>
    <name type="common">Arbuscular mycorrhizal fungus</name>
    <name type="synonym">Glomus intraradices</name>
    <dbReference type="NCBI Taxonomy" id="747089"/>
    <lineage>
        <taxon>Eukaryota</taxon>
        <taxon>Fungi</taxon>
        <taxon>Fungi incertae sedis</taxon>
        <taxon>Mucoromycota</taxon>
        <taxon>Glomeromycotina</taxon>
        <taxon>Glomeromycetes</taxon>
        <taxon>Glomerales</taxon>
        <taxon>Glomeraceae</taxon>
        <taxon>Rhizophagus</taxon>
    </lineage>
</organism>
<reference evidence="1 2" key="2">
    <citation type="journal article" date="2018" name="New Phytol.">
        <title>High intraspecific genome diversity in the model arbuscular mycorrhizal symbiont Rhizophagus irregularis.</title>
        <authorList>
            <person name="Chen E.C.H."/>
            <person name="Morin E."/>
            <person name="Beaudet D."/>
            <person name="Noel J."/>
            <person name="Yildirir G."/>
            <person name="Ndikumana S."/>
            <person name="Charron P."/>
            <person name="St-Onge C."/>
            <person name="Giorgi J."/>
            <person name="Kruger M."/>
            <person name="Marton T."/>
            <person name="Ropars J."/>
            <person name="Grigoriev I.V."/>
            <person name="Hainaut M."/>
            <person name="Henrissat B."/>
            <person name="Roux C."/>
            <person name="Martin F."/>
            <person name="Corradi N."/>
        </authorList>
    </citation>
    <scope>NUCLEOTIDE SEQUENCE [LARGE SCALE GENOMIC DNA]</scope>
    <source>
        <strain evidence="1 2">DAOM 197198</strain>
    </source>
</reference>
<dbReference type="EMBL" id="AUPC02000075">
    <property type="protein sequence ID" value="POG74104.1"/>
    <property type="molecule type" value="Genomic_DNA"/>
</dbReference>
<dbReference type="InterPro" id="IPR011009">
    <property type="entry name" value="Kinase-like_dom_sf"/>
</dbReference>
<evidence type="ECO:0000313" key="1">
    <source>
        <dbReference type="EMBL" id="POG74104.1"/>
    </source>
</evidence>
<proteinExistence type="predicted"/>
<comment type="caution">
    <text evidence="1">The sequence shown here is derived from an EMBL/GenBank/DDBJ whole genome shotgun (WGS) entry which is preliminary data.</text>
</comment>
<sequence>MPRIITNFGPHYQNLAGIMCKTCCLFSGKYVAQVGESAFWSRSGFLEGGLAGERARFFKQKVPIKIEVCGYADQHWGGQSYQVTCLRYEDEKTEAIKELYEIYDRDKIISNSGISRICENCNKECLATLYCEFCIRDYLKANFSNWTSGNNDIDNLIQKCQLETIEPDGVIEWIPYNDLQNIKYLTKGSFSEIYTAVWIDGGYEEWNSKKQQLVRFGIQRVILKRLENVENANQRWFEEAKSHFNLSKLSQIVQCYGLTQDPLNGNYMLVIDTAKL</sequence>
<name>A0A2P4Q8Y7_RHIID</name>
<accession>A0A2P4Q8Y7</accession>
<gene>
    <name evidence="1" type="ORF">GLOIN_2v1839524</name>
</gene>
<dbReference type="AlphaFoldDB" id="A0A2P4Q8Y7"/>